<dbReference type="PANTHER" id="PTHR13234:SF8">
    <property type="entry name" value="GAMMA-INTERFERON-INDUCIBLE LYSOSOMAL THIOL REDUCTASE"/>
    <property type="match status" value="1"/>
</dbReference>
<dbReference type="OrthoDB" id="958254at2759"/>
<comment type="similarity">
    <text evidence="2">Belongs to the GILT family.</text>
</comment>
<keyword evidence="8" id="KW-1185">Reference proteome</keyword>
<protein>
    <recommendedName>
        <fullName evidence="9">Gamma interferon inducible lysosomal thiol reductase</fullName>
    </recommendedName>
</protein>
<sequence>MKPQTLPTAMNDRKLSSMDSEKGEAMLVRPCRPRNRPLVTAFGVVALCYLVWSATFRYNVFHHICGNHKVTPVMNSQERALVPLEAHIMSKCPDAKDCLKMLVLPTMQRVIDKVNFTLSYIGTPTDNDGVQCMHGPDECMGDIIELCAANQYPDPKTYLGFTFCMTQDYQDIPQLSLIEDCALEHGMDFEKLNECAIKDDGGFGMELLRNSARRSTAAGVTKSCTVRLNEEIYCVRDGGKWKDCPHGAGVNDLVLAVEKLYQSGSGA</sequence>
<evidence type="ECO:0000256" key="3">
    <source>
        <dbReference type="ARBA" id="ARBA00022525"/>
    </source>
</evidence>
<keyword evidence="5" id="KW-0325">Glycoprotein</keyword>
<dbReference type="Pfam" id="PF03227">
    <property type="entry name" value="GILT"/>
    <property type="match status" value="1"/>
</dbReference>
<evidence type="ECO:0000256" key="2">
    <source>
        <dbReference type="ARBA" id="ARBA00005679"/>
    </source>
</evidence>
<proteinExistence type="inferred from homology"/>
<dbReference type="EMBL" id="KZ613529">
    <property type="protein sequence ID" value="PMD13634.1"/>
    <property type="molecule type" value="Genomic_DNA"/>
</dbReference>
<dbReference type="InterPro" id="IPR004911">
    <property type="entry name" value="Interferon-induced_GILT"/>
</dbReference>
<feature type="region of interest" description="Disordered" evidence="6">
    <location>
        <begin position="1"/>
        <end position="21"/>
    </location>
</feature>
<evidence type="ECO:0000256" key="5">
    <source>
        <dbReference type="ARBA" id="ARBA00023180"/>
    </source>
</evidence>
<dbReference type="STRING" id="1745343.A0A2J6PHY4"/>
<reference evidence="7 8" key="1">
    <citation type="submission" date="2016-05" db="EMBL/GenBank/DDBJ databases">
        <title>A degradative enzymes factory behind the ericoid mycorrhizal symbiosis.</title>
        <authorList>
            <consortium name="DOE Joint Genome Institute"/>
            <person name="Martino E."/>
            <person name="Morin E."/>
            <person name="Grelet G."/>
            <person name="Kuo A."/>
            <person name="Kohler A."/>
            <person name="Daghino S."/>
            <person name="Barry K."/>
            <person name="Choi C."/>
            <person name="Cichocki N."/>
            <person name="Clum A."/>
            <person name="Copeland A."/>
            <person name="Hainaut M."/>
            <person name="Haridas S."/>
            <person name="Labutti K."/>
            <person name="Lindquist E."/>
            <person name="Lipzen A."/>
            <person name="Khouja H.-R."/>
            <person name="Murat C."/>
            <person name="Ohm R."/>
            <person name="Olson A."/>
            <person name="Spatafora J."/>
            <person name="Veneault-Fourrey C."/>
            <person name="Henrissat B."/>
            <person name="Grigoriev I."/>
            <person name="Martin F."/>
            <person name="Perotto S."/>
        </authorList>
    </citation>
    <scope>NUCLEOTIDE SEQUENCE [LARGE SCALE GENOMIC DNA]</scope>
    <source>
        <strain evidence="7 8">UAMH 7357</strain>
    </source>
</reference>
<dbReference type="GO" id="GO:0016671">
    <property type="term" value="F:oxidoreductase activity, acting on a sulfur group of donors, disulfide as acceptor"/>
    <property type="evidence" value="ECO:0007669"/>
    <property type="project" value="InterPro"/>
</dbReference>
<feature type="compositionally biased region" description="Basic and acidic residues" evidence="6">
    <location>
        <begin position="11"/>
        <end position="21"/>
    </location>
</feature>
<evidence type="ECO:0000256" key="4">
    <source>
        <dbReference type="ARBA" id="ARBA00022729"/>
    </source>
</evidence>
<accession>A0A2J6PHY4</accession>
<dbReference type="Proteomes" id="UP000235672">
    <property type="component" value="Unassembled WGS sequence"/>
</dbReference>
<evidence type="ECO:0000256" key="1">
    <source>
        <dbReference type="ARBA" id="ARBA00004613"/>
    </source>
</evidence>
<name>A0A2J6PHY4_9HELO</name>
<dbReference type="AlphaFoldDB" id="A0A2J6PHY4"/>
<evidence type="ECO:0008006" key="9">
    <source>
        <dbReference type="Google" id="ProtNLM"/>
    </source>
</evidence>
<keyword evidence="4" id="KW-0732">Signal</keyword>
<organism evidence="7 8">
    <name type="scientific">Hyaloscypha hepaticicola</name>
    <dbReference type="NCBI Taxonomy" id="2082293"/>
    <lineage>
        <taxon>Eukaryota</taxon>
        <taxon>Fungi</taxon>
        <taxon>Dikarya</taxon>
        <taxon>Ascomycota</taxon>
        <taxon>Pezizomycotina</taxon>
        <taxon>Leotiomycetes</taxon>
        <taxon>Helotiales</taxon>
        <taxon>Hyaloscyphaceae</taxon>
        <taxon>Hyaloscypha</taxon>
    </lineage>
</organism>
<evidence type="ECO:0000313" key="8">
    <source>
        <dbReference type="Proteomes" id="UP000235672"/>
    </source>
</evidence>
<gene>
    <name evidence="7" type="ORF">NA56DRAFT_651594</name>
</gene>
<comment type="subcellular location">
    <subcellularLocation>
        <location evidence="1">Secreted</location>
    </subcellularLocation>
</comment>
<dbReference type="GO" id="GO:0005576">
    <property type="term" value="C:extracellular region"/>
    <property type="evidence" value="ECO:0007669"/>
    <property type="project" value="UniProtKB-SubCell"/>
</dbReference>
<keyword evidence="3" id="KW-0964">Secreted</keyword>
<dbReference type="PANTHER" id="PTHR13234">
    <property type="entry name" value="GAMMA-INTERFERON INDUCIBLE LYSOSOMAL THIOL REDUCTASE GILT"/>
    <property type="match status" value="1"/>
</dbReference>
<evidence type="ECO:0000256" key="6">
    <source>
        <dbReference type="SAM" id="MobiDB-lite"/>
    </source>
</evidence>
<evidence type="ECO:0000313" key="7">
    <source>
        <dbReference type="EMBL" id="PMD13634.1"/>
    </source>
</evidence>